<dbReference type="EMBL" id="JAGGJV010000006">
    <property type="protein sequence ID" value="MBP1859907.1"/>
    <property type="molecule type" value="Genomic_DNA"/>
</dbReference>
<keyword evidence="2" id="KW-1185">Reference proteome</keyword>
<evidence type="ECO:0000313" key="2">
    <source>
        <dbReference type="Proteomes" id="UP000823786"/>
    </source>
</evidence>
<dbReference type="Proteomes" id="UP000823786">
    <property type="component" value="Unassembled WGS sequence"/>
</dbReference>
<gene>
    <name evidence="1" type="ORF">J2Z75_003428</name>
</gene>
<name>A0ABS4EPP0_9HYPH</name>
<proteinExistence type="predicted"/>
<organism evidence="1 2">
    <name type="scientific">Rhizobium herbae</name>
    <dbReference type="NCBI Taxonomy" id="508661"/>
    <lineage>
        <taxon>Bacteria</taxon>
        <taxon>Pseudomonadati</taxon>
        <taxon>Pseudomonadota</taxon>
        <taxon>Alphaproteobacteria</taxon>
        <taxon>Hyphomicrobiales</taxon>
        <taxon>Rhizobiaceae</taxon>
        <taxon>Rhizobium/Agrobacterium group</taxon>
        <taxon>Rhizobium</taxon>
    </lineage>
</organism>
<comment type="caution">
    <text evidence="1">The sequence shown here is derived from an EMBL/GenBank/DDBJ whole genome shotgun (WGS) entry which is preliminary data.</text>
</comment>
<sequence>MYASRFGALEAVILNIAILELERGILGVQRRDARQGARPRTWLEQPCSA</sequence>
<evidence type="ECO:0000313" key="1">
    <source>
        <dbReference type="EMBL" id="MBP1859907.1"/>
    </source>
</evidence>
<reference evidence="1 2" key="1">
    <citation type="submission" date="2021-03" db="EMBL/GenBank/DDBJ databases">
        <title>Genomic Encyclopedia of Type Strains, Phase IV (KMG-IV): sequencing the most valuable type-strain genomes for metagenomic binning, comparative biology and taxonomic classification.</title>
        <authorList>
            <person name="Goeker M."/>
        </authorList>
    </citation>
    <scope>NUCLEOTIDE SEQUENCE [LARGE SCALE GENOMIC DNA]</scope>
    <source>
        <strain evidence="1 2">DSM 26427</strain>
    </source>
</reference>
<protein>
    <submittedName>
        <fullName evidence="1">Uncharacterized protein</fullName>
    </submittedName>
</protein>
<accession>A0ABS4EPP0</accession>